<name>A0AAP0K6E6_9MAGN</name>
<dbReference type="InterPro" id="IPR002885">
    <property type="entry name" value="PPR_rpt"/>
</dbReference>
<dbReference type="EMBL" id="JBBNAE010000002">
    <property type="protein sequence ID" value="KAK9145909.1"/>
    <property type="molecule type" value="Genomic_DNA"/>
</dbReference>
<feature type="repeat" description="PPR" evidence="2">
    <location>
        <begin position="309"/>
        <end position="343"/>
    </location>
</feature>
<dbReference type="Pfam" id="PF13041">
    <property type="entry name" value="PPR_2"/>
    <property type="match status" value="3"/>
</dbReference>
<dbReference type="GO" id="GO:0003723">
    <property type="term" value="F:RNA binding"/>
    <property type="evidence" value="ECO:0007669"/>
    <property type="project" value="InterPro"/>
</dbReference>
<reference evidence="3 4" key="1">
    <citation type="submission" date="2024-01" db="EMBL/GenBank/DDBJ databases">
        <title>Genome assemblies of Stephania.</title>
        <authorList>
            <person name="Yang L."/>
        </authorList>
    </citation>
    <scope>NUCLEOTIDE SEQUENCE [LARGE SCALE GENOMIC DNA]</scope>
    <source>
        <strain evidence="3">QJT</strain>
        <tissue evidence="3">Leaf</tissue>
    </source>
</reference>
<accession>A0AAP0K6E6</accession>
<dbReference type="InterPro" id="IPR046960">
    <property type="entry name" value="PPR_At4g14850-like_plant"/>
</dbReference>
<dbReference type="PANTHER" id="PTHR47926:SF537">
    <property type="entry name" value="PENTACOTRIPEPTIDE-REPEAT REGION OF PRORP DOMAIN-CONTAINING PROTEIN"/>
    <property type="match status" value="1"/>
</dbReference>
<dbReference type="GO" id="GO:0009451">
    <property type="term" value="P:RNA modification"/>
    <property type="evidence" value="ECO:0007669"/>
    <property type="project" value="InterPro"/>
</dbReference>
<comment type="caution">
    <text evidence="3">The sequence shown here is derived from an EMBL/GenBank/DDBJ whole genome shotgun (WGS) entry which is preliminary data.</text>
</comment>
<dbReference type="NCBIfam" id="TIGR00756">
    <property type="entry name" value="PPR"/>
    <property type="match status" value="6"/>
</dbReference>
<dbReference type="Proteomes" id="UP001417504">
    <property type="component" value="Unassembled WGS sequence"/>
</dbReference>
<dbReference type="Pfam" id="PF20431">
    <property type="entry name" value="E_motif"/>
    <property type="match status" value="1"/>
</dbReference>
<dbReference type="FunFam" id="1.25.40.10:FF:000345">
    <property type="entry name" value="Pentatricopeptide repeat-containing protein"/>
    <property type="match status" value="1"/>
</dbReference>
<dbReference type="PROSITE" id="PS51375">
    <property type="entry name" value="PPR"/>
    <property type="match status" value="5"/>
</dbReference>
<keyword evidence="4" id="KW-1185">Reference proteome</keyword>
<feature type="repeat" description="PPR" evidence="2">
    <location>
        <begin position="344"/>
        <end position="374"/>
    </location>
</feature>
<evidence type="ECO:0008006" key="5">
    <source>
        <dbReference type="Google" id="ProtNLM"/>
    </source>
</evidence>
<evidence type="ECO:0000256" key="1">
    <source>
        <dbReference type="ARBA" id="ARBA00022737"/>
    </source>
</evidence>
<evidence type="ECO:0000313" key="4">
    <source>
        <dbReference type="Proteomes" id="UP001417504"/>
    </source>
</evidence>
<dbReference type="InterPro" id="IPR011990">
    <property type="entry name" value="TPR-like_helical_dom_sf"/>
</dbReference>
<dbReference type="FunFam" id="1.25.40.10:FF:000348">
    <property type="entry name" value="Pentatricopeptide repeat-containing protein chloroplastic"/>
    <property type="match status" value="1"/>
</dbReference>
<sequence length="490" mass="55020">MKAVANLVLLAANCATKRELKQIYGLAIRLGIDTDGVVIGKLMRFAAIAPNGDLLFAHQMFTQMPEPNTFFYNTLIRGYSKSQCPSKSITLFNEMRWNSIYPDEFTFTFLLKSRSRRSMIANHDDDADDEEEVVHGHVLKSGFNSHLFVNNALIHLYASRGRVREAGRVFDEMPERDVVSWSELVVCHLKAAQLDDARRVFNEMPERDVVSWTAMISGYSKVKHSAEALELFEEMKSVGVKPDEVTMVSVISACTHLGDLEYGLSIHHYIDENGLGWMISLCNALIDMYAKCGCIEGSRRVFSRMGRKSLITWNSMISACASHGNVEEAVELFHGMAKSLVRPDGVTFLALLTAYTHKGLVDEGYKLFTSMKRDYRIEAGIEHYGCMVDMLGRAGRLEEAYDMIMNMPIPCNDVVWGALLGACRIYCNVDMGERVVKKLLELKPDEGGYYILLCDIYVAAGQQIEAIKLRRTMEAMGIKKTPGCSNWVGT</sequence>
<proteinExistence type="predicted"/>
<dbReference type="Pfam" id="PF01535">
    <property type="entry name" value="PPR"/>
    <property type="match status" value="3"/>
</dbReference>
<dbReference type="InterPro" id="IPR046848">
    <property type="entry name" value="E_motif"/>
</dbReference>
<dbReference type="Gene3D" id="1.25.40.10">
    <property type="entry name" value="Tetratricopeptide repeat domain"/>
    <property type="match status" value="3"/>
</dbReference>
<evidence type="ECO:0000313" key="3">
    <source>
        <dbReference type="EMBL" id="KAK9145909.1"/>
    </source>
</evidence>
<evidence type="ECO:0000256" key="2">
    <source>
        <dbReference type="PROSITE-ProRule" id="PRU00708"/>
    </source>
</evidence>
<feature type="repeat" description="PPR" evidence="2">
    <location>
        <begin position="208"/>
        <end position="242"/>
    </location>
</feature>
<feature type="repeat" description="PPR" evidence="2">
    <location>
        <begin position="68"/>
        <end position="102"/>
    </location>
</feature>
<feature type="repeat" description="PPR" evidence="2">
    <location>
        <begin position="146"/>
        <end position="180"/>
    </location>
</feature>
<dbReference type="AlphaFoldDB" id="A0AAP0K6E6"/>
<gene>
    <name evidence="3" type="ORF">Sjap_005812</name>
</gene>
<dbReference type="PANTHER" id="PTHR47926">
    <property type="entry name" value="PENTATRICOPEPTIDE REPEAT-CONTAINING PROTEIN"/>
    <property type="match status" value="1"/>
</dbReference>
<organism evidence="3 4">
    <name type="scientific">Stephania japonica</name>
    <dbReference type="NCBI Taxonomy" id="461633"/>
    <lineage>
        <taxon>Eukaryota</taxon>
        <taxon>Viridiplantae</taxon>
        <taxon>Streptophyta</taxon>
        <taxon>Embryophyta</taxon>
        <taxon>Tracheophyta</taxon>
        <taxon>Spermatophyta</taxon>
        <taxon>Magnoliopsida</taxon>
        <taxon>Ranunculales</taxon>
        <taxon>Menispermaceae</taxon>
        <taxon>Menispermoideae</taxon>
        <taxon>Cissampelideae</taxon>
        <taxon>Stephania</taxon>
    </lineage>
</organism>
<protein>
    <recommendedName>
        <fullName evidence="5">Pentatricopeptide repeat-containing protein</fullName>
    </recommendedName>
</protein>
<keyword evidence="1" id="KW-0677">Repeat</keyword>